<name>A0ACC2HRB2_9PEZI</name>
<evidence type="ECO:0000313" key="2">
    <source>
        <dbReference type="Proteomes" id="UP001153334"/>
    </source>
</evidence>
<proteinExistence type="predicted"/>
<dbReference type="EMBL" id="JAPESX010003152">
    <property type="protein sequence ID" value="KAJ8105602.1"/>
    <property type="molecule type" value="Genomic_DNA"/>
</dbReference>
<sequence length="354" mass="40446">MNTSILCESPLRRIRRQIRDRFWDGLTRRLDADVIEEVIKDSKVVSRSGIPTIYVPHAAQAQLDYYSKVAERLQGLKLQVVELPCQITAEVYRSMLASPGLLALDTHTQLDKNGNIETVAVPFVVPGGRFNEFFGWDSYFMGIGLLVDGRTDLVQGILRNWVFEINHYGIIPNANRSYLLMRSQPPFLTDLAIRFYQATKHQHPHEAQAFLRVCIKAAIKEYSEVWTKTPRLDPTSGLSKYHADGFGIPTEVEPGHFDTVLMPFALKYSISIDEFTERFNNGEIDEPELEEYLQHDRGVRESGHDTSSRLEGRASNLLITDLNFCLYKYETDIAWALRSVFDDNLDELPSLSLE</sequence>
<comment type="caution">
    <text evidence="1">The sequence shown here is derived from an EMBL/GenBank/DDBJ whole genome shotgun (WGS) entry which is preliminary data.</text>
</comment>
<protein>
    <submittedName>
        <fullName evidence="1">Uncharacterized protein</fullName>
    </submittedName>
</protein>
<gene>
    <name evidence="1" type="ORF">ONZ43_g7365</name>
</gene>
<reference evidence="1" key="1">
    <citation type="submission" date="2022-11" db="EMBL/GenBank/DDBJ databases">
        <title>Genome Sequence of Nemania bipapillata.</title>
        <authorList>
            <person name="Buettner E."/>
        </authorList>
    </citation>
    <scope>NUCLEOTIDE SEQUENCE</scope>
    <source>
        <strain evidence="1">CP14</strain>
    </source>
</reference>
<keyword evidence="2" id="KW-1185">Reference proteome</keyword>
<organism evidence="1 2">
    <name type="scientific">Nemania bipapillata</name>
    <dbReference type="NCBI Taxonomy" id="110536"/>
    <lineage>
        <taxon>Eukaryota</taxon>
        <taxon>Fungi</taxon>
        <taxon>Dikarya</taxon>
        <taxon>Ascomycota</taxon>
        <taxon>Pezizomycotina</taxon>
        <taxon>Sordariomycetes</taxon>
        <taxon>Xylariomycetidae</taxon>
        <taxon>Xylariales</taxon>
        <taxon>Xylariaceae</taxon>
        <taxon>Nemania</taxon>
    </lineage>
</organism>
<evidence type="ECO:0000313" key="1">
    <source>
        <dbReference type="EMBL" id="KAJ8105602.1"/>
    </source>
</evidence>
<accession>A0ACC2HRB2</accession>
<dbReference type="Proteomes" id="UP001153334">
    <property type="component" value="Unassembled WGS sequence"/>
</dbReference>